<keyword evidence="8" id="KW-1185">Reference proteome</keyword>
<gene>
    <name evidence="7" type="ORF">CR105_26590</name>
</gene>
<feature type="transmembrane region" description="Helical" evidence="6">
    <location>
        <begin position="273"/>
        <end position="303"/>
    </location>
</feature>
<feature type="transmembrane region" description="Helical" evidence="6">
    <location>
        <begin position="192"/>
        <end position="210"/>
    </location>
</feature>
<organism evidence="7 8">
    <name type="scientific">Massilia eurypsychrophila</name>
    <dbReference type="NCBI Taxonomy" id="1485217"/>
    <lineage>
        <taxon>Bacteria</taxon>
        <taxon>Pseudomonadati</taxon>
        <taxon>Pseudomonadota</taxon>
        <taxon>Betaproteobacteria</taxon>
        <taxon>Burkholderiales</taxon>
        <taxon>Oxalobacteraceae</taxon>
        <taxon>Telluria group</taxon>
        <taxon>Massilia</taxon>
    </lineage>
</organism>
<evidence type="ECO:0000256" key="1">
    <source>
        <dbReference type="ARBA" id="ARBA00004141"/>
    </source>
</evidence>
<name>A0A2G8T7M7_9BURK</name>
<feature type="transmembrane region" description="Helical" evidence="6">
    <location>
        <begin position="344"/>
        <end position="374"/>
    </location>
</feature>
<evidence type="ECO:0000256" key="4">
    <source>
        <dbReference type="ARBA" id="ARBA00022989"/>
    </source>
</evidence>
<dbReference type="Proteomes" id="UP000230390">
    <property type="component" value="Unassembled WGS sequence"/>
</dbReference>
<reference evidence="7 8" key="1">
    <citation type="submission" date="2017-10" db="EMBL/GenBank/DDBJ databases">
        <title>Massilia psychrophilum sp. nov., a novel purple-pigmented bacterium isolated from Tianshan glacier, Xinjiang Municipality, China.</title>
        <authorList>
            <person name="Wang H."/>
        </authorList>
    </citation>
    <scope>NUCLEOTIDE SEQUENCE [LARGE SCALE GENOMIC DNA]</scope>
    <source>
        <strain evidence="7 8">JCM 30074</strain>
    </source>
</reference>
<evidence type="ECO:0000256" key="2">
    <source>
        <dbReference type="ARBA" id="ARBA00009773"/>
    </source>
</evidence>
<feature type="transmembrane region" description="Helical" evidence="6">
    <location>
        <begin position="72"/>
        <end position="90"/>
    </location>
</feature>
<feature type="transmembrane region" description="Helical" evidence="6">
    <location>
        <begin position="102"/>
        <end position="124"/>
    </location>
</feature>
<dbReference type="PANTHER" id="PTHR21716">
    <property type="entry name" value="TRANSMEMBRANE PROTEIN"/>
    <property type="match status" value="1"/>
</dbReference>
<keyword evidence="4 6" id="KW-1133">Transmembrane helix</keyword>
<proteinExistence type="inferred from homology"/>
<comment type="caution">
    <text evidence="7">The sequence shown here is derived from an EMBL/GenBank/DDBJ whole genome shotgun (WGS) entry which is preliminary data.</text>
</comment>
<dbReference type="InterPro" id="IPR002549">
    <property type="entry name" value="AI-2E-like"/>
</dbReference>
<evidence type="ECO:0000256" key="3">
    <source>
        <dbReference type="ARBA" id="ARBA00022692"/>
    </source>
</evidence>
<protein>
    <submittedName>
        <fullName evidence="7">AI-2E family transporter</fullName>
    </submittedName>
</protein>
<dbReference type="Pfam" id="PF01594">
    <property type="entry name" value="AI-2E_transport"/>
    <property type="match status" value="1"/>
</dbReference>
<dbReference type="PANTHER" id="PTHR21716:SF4">
    <property type="entry name" value="TRANSMEMBRANE PROTEIN 245"/>
    <property type="match status" value="1"/>
</dbReference>
<dbReference type="EMBL" id="PDOC01000043">
    <property type="protein sequence ID" value="PIL42012.1"/>
    <property type="molecule type" value="Genomic_DNA"/>
</dbReference>
<feature type="transmembrane region" description="Helical" evidence="6">
    <location>
        <begin position="310"/>
        <end position="332"/>
    </location>
</feature>
<feature type="transmembrane region" description="Helical" evidence="6">
    <location>
        <begin position="49"/>
        <end position="66"/>
    </location>
</feature>
<feature type="transmembrane region" description="Helical" evidence="6">
    <location>
        <begin position="242"/>
        <end position="267"/>
    </location>
</feature>
<evidence type="ECO:0000313" key="7">
    <source>
        <dbReference type="EMBL" id="PIL42012.1"/>
    </source>
</evidence>
<comment type="subcellular location">
    <subcellularLocation>
        <location evidence="1">Membrane</location>
        <topology evidence="1">Multi-pass membrane protein</topology>
    </subcellularLocation>
</comment>
<comment type="similarity">
    <text evidence="2">Belongs to the autoinducer-2 exporter (AI-2E) (TC 2.A.86) family.</text>
</comment>
<evidence type="ECO:0000256" key="5">
    <source>
        <dbReference type="ARBA" id="ARBA00023136"/>
    </source>
</evidence>
<evidence type="ECO:0000256" key="6">
    <source>
        <dbReference type="SAM" id="Phobius"/>
    </source>
</evidence>
<keyword evidence="5 6" id="KW-0472">Membrane</keyword>
<accession>A0A2G8T7M7</accession>
<evidence type="ECO:0000313" key="8">
    <source>
        <dbReference type="Proteomes" id="UP000230390"/>
    </source>
</evidence>
<dbReference type="GO" id="GO:0016020">
    <property type="term" value="C:membrane"/>
    <property type="evidence" value="ECO:0007669"/>
    <property type="project" value="UniProtKB-SubCell"/>
</dbReference>
<dbReference type="OrthoDB" id="106838at2"/>
<dbReference type="AlphaFoldDB" id="A0A2G8T7M7"/>
<sequence length="397" mass="44013">MRGSACAVRFARWGDDGLRRCTRKPRLLAQPEPTMSTRSEDPWLTRERLFTLVLAGASVVVGWLCWRLVKPFVPAITWALVLTVLAHPLHERLLGMFKKWPSVSAALAVIAVTLAIALPATLVVRQMGDEAVASIETARKLLDADRWEPVINRFPQVAKVKKWIEREVDLDKQVQQVSGEVAKGVRGALHRAIEMAITALVTIFLLFYFMRDKYRILRVLDELVPLSPSESEQVRDNIRNTLAAVVFGTLAVAVVQGTLGGLMFWWLDLPAPILWGAVMAILAILPLFGAALIWVPAAAYLAIDGDWNKALLLTAWGTLVVGLIDNLLYPLLVKNRLRFHTVPVFISVLGGIFAFGATGFVLGPLVLAMAMALIDIWRRRMALGEIEEGVNESRSMK</sequence>
<keyword evidence="3 6" id="KW-0812">Transmembrane</keyword>